<proteinExistence type="predicted"/>
<dbReference type="RefSeq" id="WP_195171132.1">
    <property type="nucleotide sequence ID" value="NZ_CP062983.1"/>
</dbReference>
<evidence type="ECO:0000313" key="2">
    <source>
        <dbReference type="EMBL" id="QPC83063.1"/>
    </source>
</evidence>
<evidence type="ECO:0000256" key="1">
    <source>
        <dbReference type="SAM" id="MobiDB-lite"/>
    </source>
</evidence>
<name>A0A7S8EA62_9CHLR</name>
<accession>A0A7S8EA62</accession>
<sequence length="221" mass="25882">MSKAIIVVDFAYKGTQRKGHGTGRKGLSSTLKYLQYRDKVQNLLAENRDYERWQDRGMGIHWRDILKNSDDLQSKHVLAWTWVVSPAPDLMALVPENQRRDFVCDLTEKVVEDYYIERGFAVPEYSYILHDRQTDEEGMQQLHTHIVLPGTVPSVAERLPVYNNKERGHDALFRDVATRHFSEMLDDVIGPEWRMHREEEPEIEPAQMKDPNDLDAWFGRD</sequence>
<evidence type="ECO:0000313" key="3">
    <source>
        <dbReference type="Proteomes" id="UP000594468"/>
    </source>
</evidence>
<dbReference type="KEGG" id="pmet:G4Y79_01415"/>
<dbReference type="EMBL" id="CP062983">
    <property type="protein sequence ID" value="QPC83063.1"/>
    <property type="molecule type" value="Genomic_DNA"/>
</dbReference>
<dbReference type="AlphaFoldDB" id="A0A7S8EA62"/>
<keyword evidence="3" id="KW-1185">Reference proteome</keyword>
<gene>
    <name evidence="2" type="ORF">G4Y79_01415</name>
</gene>
<reference evidence="2 3" key="1">
    <citation type="submission" date="2020-02" db="EMBL/GenBank/DDBJ databases">
        <authorList>
            <person name="Zheng R.K."/>
            <person name="Sun C.M."/>
        </authorList>
    </citation>
    <scope>NUCLEOTIDE SEQUENCE [LARGE SCALE GENOMIC DNA]</scope>
    <source>
        <strain evidence="3">rifampicinis</strain>
    </source>
</reference>
<feature type="region of interest" description="Disordered" evidence="1">
    <location>
        <begin position="199"/>
        <end position="221"/>
    </location>
</feature>
<organism evidence="2 3">
    <name type="scientific">Phototrophicus methaneseepsis</name>
    <dbReference type="NCBI Taxonomy" id="2710758"/>
    <lineage>
        <taxon>Bacteria</taxon>
        <taxon>Bacillati</taxon>
        <taxon>Chloroflexota</taxon>
        <taxon>Candidatus Thermofontia</taxon>
        <taxon>Phototrophicales</taxon>
        <taxon>Phototrophicaceae</taxon>
        <taxon>Phototrophicus</taxon>
    </lineage>
</organism>
<dbReference type="Proteomes" id="UP000594468">
    <property type="component" value="Chromosome"/>
</dbReference>
<protein>
    <submittedName>
        <fullName evidence="2">Uncharacterized protein</fullName>
    </submittedName>
</protein>